<sequence length="311" mass="32790">MRAIILKGFGGIDQMSYTELPLPALSEGEVLVEVRAISINPVDVKTRAGKGMAGRLKTEDPIILGWDISGTVRESTSGKFKTGDEVFGMIRFPGHGKAYAGFVTAPADHLALKPAGISHNEAAAASLAALTAWHAFVHQTRITPGQRVLVHAAAGGVGHFAVQMAKYLGAYVIGTASAANRDFVLGLGADEHVDYKSGRLEDAVNDVDLVLDTIGGDNIDKSLPVIKNGGTIISIPSGLNEHVAEKAKAKGVHGFSFLVQSNGEDMQQVARLLESGAVKSFVSQVFPFVEMGAAHLQIESGRTRGKIAIEI</sequence>
<dbReference type="SUPFAM" id="SSF50129">
    <property type="entry name" value="GroES-like"/>
    <property type="match status" value="1"/>
</dbReference>
<dbReference type="PANTHER" id="PTHR11695">
    <property type="entry name" value="ALCOHOL DEHYDROGENASE RELATED"/>
    <property type="match status" value="1"/>
</dbReference>
<protein>
    <submittedName>
        <fullName evidence="3">NADPH:quinone reductase-like Zn-dependent oxidoreductase</fullName>
    </submittedName>
</protein>
<dbReference type="RefSeq" id="WP_133990197.1">
    <property type="nucleotide sequence ID" value="NZ_SODV01000001.1"/>
</dbReference>
<dbReference type="PANTHER" id="PTHR11695:SF294">
    <property type="entry name" value="RETICULON-4-INTERACTING PROTEIN 1, MITOCHONDRIAL"/>
    <property type="match status" value="1"/>
</dbReference>
<dbReference type="AlphaFoldDB" id="A0A4V3GLG9"/>
<dbReference type="CDD" id="cd05289">
    <property type="entry name" value="MDR_like_2"/>
    <property type="match status" value="1"/>
</dbReference>
<reference evidence="3 4" key="1">
    <citation type="submission" date="2019-03" db="EMBL/GenBank/DDBJ databases">
        <title>Genomic Encyclopedia of Type Strains, Phase IV (KMG-IV): sequencing the most valuable type-strain genomes for metagenomic binning, comparative biology and taxonomic classification.</title>
        <authorList>
            <person name="Goeker M."/>
        </authorList>
    </citation>
    <scope>NUCLEOTIDE SEQUENCE [LARGE SCALE GENOMIC DNA]</scope>
    <source>
        <strain evidence="3 4">DSM 100059</strain>
    </source>
</reference>
<evidence type="ECO:0000313" key="4">
    <source>
        <dbReference type="Proteomes" id="UP000294498"/>
    </source>
</evidence>
<accession>A0A4V3GLG9</accession>
<keyword evidence="1" id="KW-0560">Oxidoreductase</keyword>
<dbReference type="EMBL" id="SODV01000001">
    <property type="protein sequence ID" value="TDW99472.1"/>
    <property type="molecule type" value="Genomic_DNA"/>
</dbReference>
<dbReference type="Pfam" id="PF08240">
    <property type="entry name" value="ADH_N"/>
    <property type="match status" value="1"/>
</dbReference>
<name>A0A4V3GLG9_9BACT</name>
<dbReference type="GO" id="GO:0008270">
    <property type="term" value="F:zinc ion binding"/>
    <property type="evidence" value="ECO:0007669"/>
    <property type="project" value="InterPro"/>
</dbReference>
<dbReference type="InterPro" id="IPR011032">
    <property type="entry name" value="GroES-like_sf"/>
</dbReference>
<dbReference type="GO" id="GO:0016491">
    <property type="term" value="F:oxidoreductase activity"/>
    <property type="evidence" value="ECO:0007669"/>
    <property type="project" value="UniProtKB-KW"/>
</dbReference>
<organism evidence="3 4">
    <name type="scientific">Dinghuibacter silviterrae</name>
    <dbReference type="NCBI Taxonomy" id="1539049"/>
    <lineage>
        <taxon>Bacteria</taxon>
        <taxon>Pseudomonadati</taxon>
        <taxon>Bacteroidota</taxon>
        <taxon>Chitinophagia</taxon>
        <taxon>Chitinophagales</taxon>
        <taxon>Chitinophagaceae</taxon>
        <taxon>Dinghuibacter</taxon>
    </lineage>
</organism>
<dbReference type="InterPro" id="IPR050700">
    <property type="entry name" value="YIM1/Zinc_Alcohol_DH_Fams"/>
</dbReference>
<comment type="caution">
    <text evidence="3">The sequence shown here is derived from an EMBL/GenBank/DDBJ whole genome shotgun (WGS) entry which is preliminary data.</text>
</comment>
<dbReference type="SUPFAM" id="SSF51735">
    <property type="entry name" value="NAD(P)-binding Rossmann-fold domains"/>
    <property type="match status" value="1"/>
</dbReference>
<evidence type="ECO:0000313" key="3">
    <source>
        <dbReference type="EMBL" id="TDW99472.1"/>
    </source>
</evidence>
<proteinExistence type="predicted"/>
<dbReference type="Gene3D" id="3.90.180.10">
    <property type="entry name" value="Medium-chain alcohol dehydrogenases, catalytic domain"/>
    <property type="match status" value="1"/>
</dbReference>
<dbReference type="InterPro" id="IPR020843">
    <property type="entry name" value="ER"/>
</dbReference>
<evidence type="ECO:0000256" key="1">
    <source>
        <dbReference type="ARBA" id="ARBA00023002"/>
    </source>
</evidence>
<dbReference type="InterPro" id="IPR036291">
    <property type="entry name" value="NAD(P)-bd_dom_sf"/>
</dbReference>
<dbReference type="SMART" id="SM00829">
    <property type="entry name" value="PKS_ER"/>
    <property type="match status" value="1"/>
</dbReference>
<dbReference type="InterPro" id="IPR002364">
    <property type="entry name" value="Quin_OxRdtase/zeta-crystal_CS"/>
</dbReference>
<gene>
    <name evidence="3" type="ORF">EDB95_0482</name>
</gene>
<keyword evidence="4" id="KW-1185">Reference proteome</keyword>
<dbReference type="Gene3D" id="3.40.50.720">
    <property type="entry name" value="NAD(P)-binding Rossmann-like Domain"/>
    <property type="match status" value="1"/>
</dbReference>
<dbReference type="OrthoDB" id="634508at2"/>
<feature type="domain" description="Enoyl reductase (ER)" evidence="2">
    <location>
        <begin position="10"/>
        <end position="309"/>
    </location>
</feature>
<dbReference type="Proteomes" id="UP000294498">
    <property type="component" value="Unassembled WGS sequence"/>
</dbReference>
<dbReference type="Pfam" id="PF13602">
    <property type="entry name" value="ADH_zinc_N_2"/>
    <property type="match status" value="1"/>
</dbReference>
<evidence type="ECO:0000259" key="2">
    <source>
        <dbReference type="SMART" id="SM00829"/>
    </source>
</evidence>
<dbReference type="InterPro" id="IPR013154">
    <property type="entry name" value="ADH-like_N"/>
</dbReference>
<dbReference type="PROSITE" id="PS01162">
    <property type="entry name" value="QOR_ZETA_CRYSTAL"/>
    <property type="match status" value="1"/>
</dbReference>